<evidence type="ECO:0000313" key="3">
    <source>
        <dbReference type="Proteomes" id="UP000051326"/>
    </source>
</evidence>
<accession>A0A0P1H990</accession>
<feature type="transmembrane region" description="Helical" evidence="1">
    <location>
        <begin position="46"/>
        <end position="65"/>
    </location>
</feature>
<reference evidence="2 3" key="1">
    <citation type="submission" date="2015-09" db="EMBL/GenBank/DDBJ databases">
        <authorList>
            <consortium name="Swine Surveillance"/>
        </authorList>
    </citation>
    <scope>NUCLEOTIDE SEQUENCE [LARGE SCALE GENOMIC DNA]</scope>
    <source>
        <strain evidence="2 3">CECT 8399</strain>
    </source>
</reference>
<protein>
    <submittedName>
        <fullName evidence="2">Uncharacterized protein</fullName>
    </submittedName>
</protein>
<evidence type="ECO:0000256" key="1">
    <source>
        <dbReference type="SAM" id="Phobius"/>
    </source>
</evidence>
<dbReference type="STRING" id="1396826.PHA8399_02049"/>
<name>A0A0P1H990_9RHOB</name>
<keyword evidence="1" id="KW-1133">Transmembrane helix</keyword>
<organism evidence="2 3">
    <name type="scientific">Leisingera aquaemixtae</name>
    <dbReference type="NCBI Taxonomy" id="1396826"/>
    <lineage>
        <taxon>Bacteria</taxon>
        <taxon>Pseudomonadati</taxon>
        <taxon>Pseudomonadota</taxon>
        <taxon>Alphaproteobacteria</taxon>
        <taxon>Rhodobacterales</taxon>
        <taxon>Roseobacteraceae</taxon>
        <taxon>Leisingera</taxon>
    </lineage>
</organism>
<dbReference type="RefSeq" id="WP_058286027.1">
    <property type="nucleotide sequence ID" value="NZ_CYSR01000021.1"/>
</dbReference>
<dbReference type="Proteomes" id="UP000051326">
    <property type="component" value="Unassembled WGS sequence"/>
</dbReference>
<dbReference type="EMBL" id="CYSR01000021">
    <property type="protein sequence ID" value="CUH99923.1"/>
    <property type="molecule type" value="Genomic_DNA"/>
</dbReference>
<evidence type="ECO:0000313" key="2">
    <source>
        <dbReference type="EMBL" id="CUH99923.1"/>
    </source>
</evidence>
<keyword evidence="1" id="KW-0472">Membrane</keyword>
<dbReference type="AlphaFoldDB" id="A0A0P1H990"/>
<keyword evidence="1" id="KW-0812">Transmembrane</keyword>
<proteinExistence type="predicted"/>
<gene>
    <name evidence="2" type="ORF">PHA8399_02049</name>
</gene>
<sequence>MPFEHGTYFTATDERKARAFLAGQGLSPRQEAEIRAWHRSRLSAQLSLWSSAAAAAGIALGYFLAGVF</sequence>